<evidence type="ECO:0000256" key="1">
    <source>
        <dbReference type="ARBA" id="ARBA00023239"/>
    </source>
</evidence>
<protein>
    <submittedName>
        <fullName evidence="3">Fumarylacetoacetate hydrolase family protein</fullName>
    </submittedName>
</protein>
<evidence type="ECO:0000259" key="2">
    <source>
        <dbReference type="Pfam" id="PF01557"/>
    </source>
</evidence>
<accession>A0A923M7D7</accession>
<feature type="domain" description="Fumarylacetoacetase-like C-terminal" evidence="2">
    <location>
        <begin position="93"/>
        <end position="257"/>
    </location>
</feature>
<dbReference type="PANTHER" id="PTHR30143">
    <property type="entry name" value="ACID HYDRATASE"/>
    <property type="match status" value="1"/>
</dbReference>
<dbReference type="Pfam" id="PF01557">
    <property type="entry name" value="FAA_hydrolase"/>
    <property type="match status" value="1"/>
</dbReference>
<evidence type="ECO:0000313" key="4">
    <source>
        <dbReference type="Proteomes" id="UP000596827"/>
    </source>
</evidence>
<keyword evidence="4" id="KW-1185">Reference proteome</keyword>
<dbReference type="GO" id="GO:0005737">
    <property type="term" value="C:cytoplasm"/>
    <property type="evidence" value="ECO:0007669"/>
    <property type="project" value="TreeGrafter"/>
</dbReference>
<name>A0A923M7D7_9BURK</name>
<keyword evidence="3" id="KW-0378">Hydrolase</keyword>
<dbReference type="SUPFAM" id="SSF56529">
    <property type="entry name" value="FAH"/>
    <property type="match status" value="1"/>
</dbReference>
<sequence>MSEPTPAELNARRMWDARVARQPYANLPDSGTPLSIEEAYAAQEAYWRLAEPVYGPVAGVKVATTTKVMQQLMGITHPCGGAIFAKTVHASPARISKGSFVNMRVESEIALNLGTDMPAARAPWTAETAAQCVAGAMPAFELIEDRNAVYKETRATSMIVDNCWNGGVVLGPMKKVAPGDVIGVKGRQTLNGQPSGEGNAENPYATLAWLANLMASRKLDLKSGMVVITGSVVPTFSVSPGDRVVFTVEGLGEAVLDVT</sequence>
<dbReference type="GO" id="GO:0016787">
    <property type="term" value="F:hydrolase activity"/>
    <property type="evidence" value="ECO:0007669"/>
    <property type="project" value="UniProtKB-KW"/>
</dbReference>
<dbReference type="Proteomes" id="UP000596827">
    <property type="component" value="Unassembled WGS sequence"/>
</dbReference>
<dbReference type="RefSeq" id="WP_187082096.1">
    <property type="nucleotide sequence ID" value="NZ_JACORU010000005.1"/>
</dbReference>
<comment type="caution">
    <text evidence="3">The sequence shown here is derived from an EMBL/GenBank/DDBJ whole genome shotgun (WGS) entry which is preliminary data.</text>
</comment>
<dbReference type="InterPro" id="IPR011234">
    <property type="entry name" value="Fumarylacetoacetase-like_C"/>
</dbReference>
<reference evidence="3" key="1">
    <citation type="submission" date="2020-08" db="EMBL/GenBank/DDBJ databases">
        <title>Ramlibacter sp. GTP1 16S ribosomal RNA gene genome sequencing and assembly.</title>
        <authorList>
            <person name="Kang M."/>
        </authorList>
    </citation>
    <scope>NUCLEOTIDE SEQUENCE</scope>
    <source>
        <strain evidence="3">GTP1</strain>
    </source>
</reference>
<dbReference type="EMBL" id="JACORU010000005">
    <property type="protein sequence ID" value="MBC5765612.1"/>
    <property type="molecule type" value="Genomic_DNA"/>
</dbReference>
<proteinExistence type="predicted"/>
<dbReference type="Gene3D" id="3.90.850.10">
    <property type="entry name" value="Fumarylacetoacetase-like, C-terminal domain"/>
    <property type="match status" value="1"/>
</dbReference>
<gene>
    <name evidence="3" type="ORF">H8R02_14185</name>
</gene>
<dbReference type="AlphaFoldDB" id="A0A923M7D7"/>
<keyword evidence="1" id="KW-0456">Lyase</keyword>
<dbReference type="InterPro" id="IPR036663">
    <property type="entry name" value="Fumarylacetoacetase_C_sf"/>
</dbReference>
<organism evidence="3 4">
    <name type="scientific">Ramlibacter albus</name>
    <dbReference type="NCBI Taxonomy" id="2079448"/>
    <lineage>
        <taxon>Bacteria</taxon>
        <taxon>Pseudomonadati</taxon>
        <taxon>Pseudomonadota</taxon>
        <taxon>Betaproteobacteria</taxon>
        <taxon>Burkholderiales</taxon>
        <taxon>Comamonadaceae</taxon>
        <taxon>Ramlibacter</taxon>
    </lineage>
</organism>
<dbReference type="PANTHER" id="PTHR30143:SF0">
    <property type="entry name" value="2-KETO-4-PENTENOATE HYDRATASE"/>
    <property type="match status" value="1"/>
</dbReference>
<evidence type="ECO:0000313" key="3">
    <source>
        <dbReference type="EMBL" id="MBC5765612.1"/>
    </source>
</evidence>
<dbReference type="InterPro" id="IPR050772">
    <property type="entry name" value="Hydratase-Decarb/MhpD_sf"/>
</dbReference>
<dbReference type="GO" id="GO:0008684">
    <property type="term" value="F:2-oxopent-4-enoate hydratase activity"/>
    <property type="evidence" value="ECO:0007669"/>
    <property type="project" value="TreeGrafter"/>
</dbReference>